<organism evidence="3">
    <name type="scientific">candidate division WOR-3 bacterium</name>
    <dbReference type="NCBI Taxonomy" id="2052148"/>
    <lineage>
        <taxon>Bacteria</taxon>
        <taxon>Bacteria division WOR-3</taxon>
    </lineage>
</organism>
<accession>A0A7V0T5K2</accession>
<evidence type="ECO:0000259" key="2">
    <source>
        <dbReference type="Pfam" id="PF15902"/>
    </source>
</evidence>
<dbReference type="Gene3D" id="2.130.10.10">
    <property type="entry name" value="YVTN repeat-like/Quinoprotein amine dehydrogenase"/>
    <property type="match status" value="2"/>
</dbReference>
<dbReference type="PANTHER" id="PTHR43739:SF5">
    <property type="entry name" value="EXO-ALPHA-SIALIDASE"/>
    <property type="match status" value="1"/>
</dbReference>
<protein>
    <recommendedName>
        <fullName evidence="2">Sortilin N-terminal domain-containing protein</fullName>
    </recommendedName>
</protein>
<feature type="domain" description="Sortilin N-terminal" evidence="2">
    <location>
        <begin position="128"/>
        <end position="237"/>
    </location>
</feature>
<dbReference type="SUPFAM" id="SSF110296">
    <property type="entry name" value="Oligoxyloglucan reducing end-specific cellobiohydrolase"/>
    <property type="match status" value="2"/>
</dbReference>
<evidence type="ECO:0000256" key="1">
    <source>
        <dbReference type="ARBA" id="ARBA00022737"/>
    </source>
</evidence>
<gene>
    <name evidence="3" type="ORF">ENN51_03465</name>
</gene>
<dbReference type="AlphaFoldDB" id="A0A7V0T5K2"/>
<proteinExistence type="predicted"/>
<dbReference type="EMBL" id="DSBX01000133">
    <property type="protein sequence ID" value="HDQ99328.1"/>
    <property type="molecule type" value="Genomic_DNA"/>
</dbReference>
<dbReference type="GO" id="GO:0010411">
    <property type="term" value="P:xyloglucan metabolic process"/>
    <property type="evidence" value="ECO:0007669"/>
    <property type="project" value="TreeGrafter"/>
</dbReference>
<dbReference type="InterPro" id="IPR031778">
    <property type="entry name" value="Sortilin_N"/>
</dbReference>
<dbReference type="PANTHER" id="PTHR43739">
    <property type="entry name" value="XYLOGLUCANASE (EUROFUNG)"/>
    <property type="match status" value="1"/>
</dbReference>
<evidence type="ECO:0000313" key="3">
    <source>
        <dbReference type="EMBL" id="HDQ99328.1"/>
    </source>
</evidence>
<dbReference type="Proteomes" id="UP000885672">
    <property type="component" value="Unassembled WGS sequence"/>
</dbReference>
<keyword evidence="1" id="KW-0677">Repeat</keyword>
<sequence>MSGSSPIARARCGFSARNADAGSIWPSNGATSRRLTAAHRSPIISRWPEVERAVDNPLSPISFEPKQRSATMIPRMAVALGLLLVLAAPASADWVCVGPEGGTIYSGAVPAGTSPPIYIASNNNGFPLIRSTDGGANWELWGANVASYLQKMAAHPTDPDILYGIASSRFYRTTDGGMTWTSITLGTNNNGRDIAVNPLNPDVIYVPSYRYDGSAWQVTSSKSTDGGTTWATTQVDTIAASTVYAMAIDPVDTTTLYLGGYVDGRSAVYRSTDCGATWTRKEFPANYSYVYSFYVSPVDNNIVFAGSVNGVIRSTDRGETWVRQGTSIYNYQIAAAPDNPNIMYTAAYNNVWRSTDAGVTWTAATGLSGTGLRTVLVVPGEDGAVYCGSTVGMFKSTDYGATWTSINNGLLIARVPVVSVSPHDPATVFIEVLDNVWFKSTDLGSNWQPQARPSGCGAVCNIALDPHDADRMYMLEGSG</sequence>
<dbReference type="Pfam" id="PF15902">
    <property type="entry name" value="Sortilin-Vps10"/>
    <property type="match status" value="1"/>
</dbReference>
<dbReference type="CDD" id="cd15482">
    <property type="entry name" value="Sialidase_non-viral"/>
    <property type="match status" value="2"/>
</dbReference>
<name>A0A7V0T5K2_UNCW3</name>
<comment type="caution">
    <text evidence="3">The sequence shown here is derived from an EMBL/GenBank/DDBJ whole genome shotgun (WGS) entry which is preliminary data.</text>
</comment>
<reference evidence="3" key="1">
    <citation type="journal article" date="2020" name="mSystems">
        <title>Genome- and Community-Level Interaction Insights into Carbon Utilization and Element Cycling Functions of Hydrothermarchaeota in Hydrothermal Sediment.</title>
        <authorList>
            <person name="Zhou Z."/>
            <person name="Liu Y."/>
            <person name="Xu W."/>
            <person name="Pan J."/>
            <person name="Luo Z.H."/>
            <person name="Li M."/>
        </authorList>
    </citation>
    <scope>NUCLEOTIDE SEQUENCE [LARGE SCALE GENOMIC DNA]</scope>
    <source>
        <strain evidence="3">SpSt-1182</strain>
    </source>
</reference>
<dbReference type="InterPro" id="IPR015943">
    <property type="entry name" value="WD40/YVTN_repeat-like_dom_sf"/>
</dbReference>
<dbReference type="InterPro" id="IPR052025">
    <property type="entry name" value="Xyloglucanase_GH74"/>
</dbReference>